<organism evidence="1 2">
    <name type="scientific">Venturia canescens</name>
    <dbReference type="NCBI Taxonomy" id="32260"/>
    <lineage>
        <taxon>Eukaryota</taxon>
        <taxon>Metazoa</taxon>
        <taxon>Ecdysozoa</taxon>
        <taxon>Arthropoda</taxon>
        <taxon>Hexapoda</taxon>
        <taxon>Insecta</taxon>
        <taxon>Pterygota</taxon>
        <taxon>Neoptera</taxon>
        <taxon>Endopterygota</taxon>
        <taxon>Hymenoptera</taxon>
        <taxon>Apocrita</taxon>
        <taxon>Ichneumonoidea</taxon>
        <taxon>Ichneumonidae</taxon>
        <taxon>Campopleginae</taxon>
        <taxon>Dusona group</taxon>
        <taxon>Venturia</taxon>
    </lineage>
</organism>
<evidence type="ECO:0000313" key="2">
    <source>
        <dbReference type="Proteomes" id="UP000824380"/>
    </source>
</evidence>
<name>A0ACB9ZJH1_9HYME</name>
<gene>
    <name evidence="1" type="ORF">KP791_000036</name>
</gene>
<keyword evidence="2" id="KW-1185">Reference proteome</keyword>
<evidence type="ECO:0000313" key="1">
    <source>
        <dbReference type="EMBL" id="KAI5630619.1"/>
    </source>
</evidence>
<proteinExistence type="predicted"/>
<dbReference type="Proteomes" id="UP000824380">
    <property type="component" value="Chromosome 4"/>
</dbReference>
<sequence length="85" mass="9683">MNNIIRNQDAAGLNTKPSSSASWVCSVLLSLVVSIICVLVLVLLVWIYYSNYMKMYRPYIDVSLDVKSLDLAESFRMLSYLKQKS</sequence>
<reference evidence="1" key="1">
    <citation type="submission" date="2022-07" db="EMBL/GenBank/DDBJ databases">
        <title>Venturia canescens Genome.</title>
        <authorList>
            <person name="Burke G.R."/>
            <person name="Simmonds T.J."/>
            <person name="Geib S.M."/>
        </authorList>
    </citation>
    <scope>NUCLEOTIDE SEQUENCE</scope>
    <source>
        <strain evidence="1">UGA</strain>
    </source>
</reference>
<protein>
    <submittedName>
        <fullName evidence="1">OrNVorf63-like</fullName>
    </submittedName>
</protein>
<dbReference type="EMBL" id="CM033500">
    <property type="protein sequence ID" value="KAI5630619.1"/>
    <property type="molecule type" value="Genomic_DNA"/>
</dbReference>
<comment type="caution">
    <text evidence="1">The sequence shown here is derived from an EMBL/GenBank/DDBJ whole genome shotgun (WGS) entry which is preliminary data.</text>
</comment>
<accession>A0ACB9ZJH1</accession>